<evidence type="ECO:0000313" key="2">
    <source>
        <dbReference type="Proteomes" id="UP001497535"/>
    </source>
</evidence>
<accession>A0ACB1AU59</accession>
<dbReference type="EMBL" id="CAVMJV010000117">
    <property type="protein sequence ID" value="CAK5104382.1"/>
    <property type="molecule type" value="Genomic_DNA"/>
</dbReference>
<organism evidence="1 2">
    <name type="scientific">Meloidogyne enterolobii</name>
    <name type="common">Root-knot nematode worm</name>
    <name type="synonym">Meloidogyne mayaguensis</name>
    <dbReference type="NCBI Taxonomy" id="390850"/>
    <lineage>
        <taxon>Eukaryota</taxon>
        <taxon>Metazoa</taxon>
        <taxon>Ecdysozoa</taxon>
        <taxon>Nematoda</taxon>
        <taxon>Chromadorea</taxon>
        <taxon>Rhabditida</taxon>
        <taxon>Tylenchina</taxon>
        <taxon>Tylenchomorpha</taxon>
        <taxon>Tylenchoidea</taxon>
        <taxon>Meloidogynidae</taxon>
        <taxon>Meloidogyninae</taxon>
        <taxon>Meloidogyne</taxon>
    </lineage>
</organism>
<evidence type="ECO:0000313" key="1">
    <source>
        <dbReference type="EMBL" id="CAK5104382.1"/>
    </source>
</evidence>
<name>A0ACB1AU59_MELEN</name>
<reference evidence="1" key="1">
    <citation type="submission" date="2023-11" db="EMBL/GenBank/DDBJ databases">
        <authorList>
            <person name="Poullet M."/>
        </authorList>
    </citation>
    <scope>NUCLEOTIDE SEQUENCE</scope>
    <source>
        <strain evidence="1">E1834</strain>
    </source>
</reference>
<dbReference type="Proteomes" id="UP001497535">
    <property type="component" value="Unassembled WGS sequence"/>
</dbReference>
<protein>
    <submittedName>
        <fullName evidence="1">Uncharacterized protein</fullName>
    </submittedName>
</protein>
<proteinExistence type="predicted"/>
<keyword evidence="2" id="KW-1185">Reference proteome</keyword>
<gene>
    <name evidence="1" type="ORF">MENTE1834_LOCUS42987</name>
</gene>
<comment type="caution">
    <text evidence="1">The sequence shown here is derived from an EMBL/GenBank/DDBJ whole genome shotgun (WGS) entry which is preliminary data.</text>
</comment>
<sequence>MLVKKHREMIIFDAVSVSSNIYADLLLLNNSHPFLSIYTFSSFPHFHKSPHKPRFFTPLFAACPFSCLHFHSSVEIFLLPPSFFLSSNNDQPVYYAFPTNFSQTPPLSFTWRVPLLTPHLSRLFKKSFNNLHISESKKPF</sequence>